<keyword evidence="1 4" id="KW-0238">DNA-binding</keyword>
<comment type="caution">
    <text evidence="4">The sequence shown here is derived from an EMBL/GenBank/DDBJ whole genome shotgun (WGS) entry which is preliminary data.</text>
</comment>
<dbReference type="AlphaFoldDB" id="A0AAE3GIT8"/>
<feature type="region of interest" description="Disordered" evidence="2">
    <location>
        <begin position="114"/>
        <end position="140"/>
    </location>
</feature>
<dbReference type="RefSeq" id="WP_308204057.1">
    <property type="nucleotide sequence ID" value="NZ_JAMTCK010000013.1"/>
</dbReference>
<evidence type="ECO:0000259" key="3">
    <source>
        <dbReference type="PROSITE" id="PS50937"/>
    </source>
</evidence>
<dbReference type="PRINTS" id="PR00040">
    <property type="entry name" value="HTHMERR"/>
</dbReference>
<protein>
    <submittedName>
        <fullName evidence="4">DNA-binding transcriptional regulator, MerR family</fullName>
    </submittedName>
</protein>
<dbReference type="EMBL" id="JAMTCK010000013">
    <property type="protein sequence ID" value="MCP2168408.1"/>
    <property type="molecule type" value="Genomic_DNA"/>
</dbReference>
<dbReference type="Gene3D" id="1.10.1660.10">
    <property type="match status" value="1"/>
</dbReference>
<dbReference type="PROSITE" id="PS50937">
    <property type="entry name" value="HTH_MERR_2"/>
    <property type="match status" value="1"/>
</dbReference>
<evidence type="ECO:0000256" key="2">
    <source>
        <dbReference type="SAM" id="MobiDB-lite"/>
    </source>
</evidence>
<proteinExistence type="predicted"/>
<name>A0AAE3GIT8_9PSEU</name>
<dbReference type="InterPro" id="IPR000551">
    <property type="entry name" value="MerR-type_HTH_dom"/>
</dbReference>
<keyword evidence="5" id="KW-1185">Reference proteome</keyword>
<dbReference type="PANTHER" id="PTHR30204:SF93">
    <property type="entry name" value="HTH MERR-TYPE DOMAIN-CONTAINING PROTEIN"/>
    <property type="match status" value="1"/>
</dbReference>
<evidence type="ECO:0000313" key="5">
    <source>
        <dbReference type="Proteomes" id="UP001206128"/>
    </source>
</evidence>
<gene>
    <name evidence="4" type="ORF">LX83_005286</name>
</gene>
<dbReference type="SMART" id="SM00422">
    <property type="entry name" value="HTH_MERR"/>
    <property type="match status" value="1"/>
</dbReference>
<dbReference type="PANTHER" id="PTHR30204">
    <property type="entry name" value="REDOX-CYCLING DRUG-SENSING TRANSCRIPTIONAL ACTIVATOR SOXR"/>
    <property type="match status" value="1"/>
</dbReference>
<dbReference type="Pfam" id="PF13411">
    <property type="entry name" value="MerR_1"/>
    <property type="match status" value="1"/>
</dbReference>
<dbReference type="GO" id="GO:0003700">
    <property type="term" value="F:DNA-binding transcription factor activity"/>
    <property type="evidence" value="ECO:0007669"/>
    <property type="project" value="InterPro"/>
</dbReference>
<dbReference type="InterPro" id="IPR047057">
    <property type="entry name" value="MerR_fam"/>
</dbReference>
<dbReference type="PROSITE" id="PS00552">
    <property type="entry name" value="HTH_MERR_1"/>
    <property type="match status" value="1"/>
</dbReference>
<dbReference type="GO" id="GO:0003677">
    <property type="term" value="F:DNA binding"/>
    <property type="evidence" value="ECO:0007669"/>
    <property type="project" value="UniProtKB-KW"/>
</dbReference>
<organism evidence="4 5">
    <name type="scientific">Goodfellowiella coeruleoviolacea</name>
    <dbReference type="NCBI Taxonomy" id="334858"/>
    <lineage>
        <taxon>Bacteria</taxon>
        <taxon>Bacillati</taxon>
        <taxon>Actinomycetota</taxon>
        <taxon>Actinomycetes</taxon>
        <taxon>Pseudonocardiales</taxon>
        <taxon>Pseudonocardiaceae</taxon>
        <taxon>Goodfellowiella</taxon>
    </lineage>
</organism>
<evidence type="ECO:0000313" key="4">
    <source>
        <dbReference type="EMBL" id="MCP2168408.1"/>
    </source>
</evidence>
<accession>A0AAE3GIT8</accession>
<sequence length="140" mass="15144">MKIGELARTTGVSPRLLRYYEEQGLLVSHRVGTGHRRYAADAPTVVGHIRTLLAAGLPTSVIRGVLPCVTGAGPRLHECVVGVLRDQLRGVDERIGALRQTRAALADLLATAEQHHDTDQDVDQDTPDQRQTAPVVRSVA</sequence>
<evidence type="ECO:0000256" key="1">
    <source>
        <dbReference type="ARBA" id="ARBA00023125"/>
    </source>
</evidence>
<dbReference type="InterPro" id="IPR009061">
    <property type="entry name" value="DNA-bd_dom_put_sf"/>
</dbReference>
<dbReference type="Proteomes" id="UP001206128">
    <property type="component" value="Unassembled WGS sequence"/>
</dbReference>
<dbReference type="SUPFAM" id="SSF46955">
    <property type="entry name" value="Putative DNA-binding domain"/>
    <property type="match status" value="1"/>
</dbReference>
<reference evidence="4" key="1">
    <citation type="submission" date="2022-06" db="EMBL/GenBank/DDBJ databases">
        <title>Genomic Encyclopedia of Archaeal and Bacterial Type Strains, Phase II (KMG-II): from individual species to whole genera.</title>
        <authorList>
            <person name="Goeker M."/>
        </authorList>
    </citation>
    <scope>NUCLEOTIDE SEQUENCE</scope>
    <source>
        <strain evidence="4">DSM 43935</strain>
    </source>
</reference>
<feature type="domain" description="HTH merR-type" evidence="3">
    <location>
        <begin position="1"/>
        <end position="68"/>
    </location>
</feature>